<comment type="caution">
    <text evidence="2">The sequence shown here is derived from an EMBL/GenBank/DDBJ whole genome shotgun (WGS) entry which is preliminary data.</text>
</comment>
<dbReference type="AlphaFoldDB" id="A0ABD2IN51"/>
<accession>A0ABD2IN51</accession>
<dbReference type="EMBL" id="JBICCN010000323">
    <property type="protein sequence ID" value="KAL3077633.1"/>
    <property type="molecule type" value="Genomic_DNA"/>
</dbReference>
<keyword evidence="3" id="KW-1185">Reference proteome</keyword>
<reference evidence="2 3" key="1">
    <citation type="submission" date="2024-10" db="EMBL/GenBank/DDBJ databases">
        <authorList>
            <person name="Kim D."/>
        </authorList>
    </citation>
    <scope>NUCLEOTIDE SEQUENCE [LARGE SCALE GENOMIC DNA]</scope>
    <source>
        <strain evidence="2">Taebaek</strain>
    </source>
</reference>
<dbReference type="Proteomes" id="UP001620645">
    <property type="component" value="Unassembled WGS sequence"/>
</dbReference>
<sequence>MAIVMVDEQQHHHHHHQRLVQLKRNNPLKCPLRPRQLRPPHWKRRMSRTRLTNSTPTTSYHRQLVNFCTIATRRWWLESLNSAANWDFFHSNELLCRKSPLGRIYAIRHEQPQMLWPQIYFLKVEICLLMAGAIFSISCMCMGIEATNLIFSDFISVPQMELNFGPRAAADSNRRMFWHGGGNARK</sequence>
<evidence type="ECO:0000313" key="2">
    <source>
        <dbReference type="EMBL" id="KAL3077633.1"/>
    </source>
</evidence>
<evidence type="ECO:0000313" key="3">
    <source>
        <dbReference type="Proteomes" id="UP001620645"/>
    </source>
</evidence>
<organism evidence="2 3">
    <name type="scientific">Heterodera schachtii</name>
    <name type="common">Sugarbeet cyst nematode worm</name>
    <name type="synonym">Tylenchus schachtii</name>
    <dbReference type="NCBI Taxonomy" id="97005"/>
    <lineage>
        <taxon>Eukaryota</taxon>
        <taxon>Metazoa</taxon>
        <taxon>Ecdysozoa</taxon>
        <taxon>Nematoda</taxon>
        <taxon>Chromadorea</taxon>
        <taxon>Rhabditida</taxon>
        <taxon>Tylenchina</taxon>
        <taxon>Tylenchomorpha</taxon>
        <taxon>Tylenchoidea</taxon>
        <taxon>Heteroderidae</taxon>
        <taxon>Heteroderinae</taxon>
        <taxon>Heterodera</taxon>
    </lineage>
</organism>
<proteinExistence type="predicted"/>
<evidence type="ECO:0000256" key="1">
    <source>
        <dbReference type="SAM" id="MobiDB-lite"/>
    </source>
</evidence>
<feature type="region of interest" description="Disordered" evidence="1">
    <location>
        <begin position="1"/>
        <end position="20"/>
    </location>
</feature>
<protein>
    <submittedName>
        <fullName evidence="2">Uncharacterized protein</fullName>
    </submittedName>
</protein>
<gene>
    <name evidence="2" type="ORF">niasHS_013065</name>
</gene>
<name>A0ABD2IN51_HETSC</name>